<protein>
    <submittedName>
        <fullName evidence="1">Uncharacterized protein</fullName>
    </submittedName>
</protein>
<dbReference type="Proteomes" id="UP001142055">
    <property type="component" value="Chromosome 3"/>
</dbReference>
<evidence type="ECO:0000313" key="1">
    <source>
        <dbReference type="EMBL" id="KAJ6217700.1"/>
    </source>
</evidence>
<comment type="caution">
    <text evidence="1">The sequence shown here is derived from an EMBL/GenBank/DDBJ whole genome shotgun (WGS) entry which is preliminary data.</text>
</comment>
<reference evidence="1" key="1">
    <citation type="submission" date="2022-12" db="EMBL/GenBank/DDBJ databases">
        <title>Genome assemblies of Blomia tropicalis.</title>
        <authorList>
            <person name="Cui Y."/>
        </authorList>
    </citation>
    <scope>NUCLEOTIDE SEQUENCE</scope>
    <source>
        <tissue evidence="1">Adult mites</tissue>
    </source>
</reference>
<name>A0A9Q0M5D5_BLOTA</name>
<keyword evidence="2" id="KW-1185">Reference proteome</keyword>
<sequence>MPQSYEVDNTIVSPTNYKSVTEIEIAASASIQEPSSEENIQQSQQRGQPIYCSDGIIYPGEPNQTKIETVNQSDDQTVALSNDLVEVYQNLGLLGKLLAGGSLVTMRFLQGIVA</sequence>
<gene>
    <name evidence="1" type="ORF">RDWZM_008857</name>
</gene>
<proteinExistence type="predicted"/>
<organism evidence="1 2">
    <name type="scientific">Blomia tropicalis</name>
    <name type="common">Mite</name>
    <dbReference type="NCBI Taxonomy" id="40697"/>
    <lineage>
        <taxon>Eukaryota</taxon>
        <taxon>Metazoa</taxon>
        <taxon>Ecdysozoa</taxon>
        <taxon>Arthropoda</taxon>
        <taxon>Chelicerata</taxon>
        <taxon>Arachnida</taxon>
        <taxon>Acari</taxon>
        <taxon>Acariformes</taxon>
        <taxon>Sarcoptiformes</taxon>
        <taxon>Astigmata</taxon>
        <taxon>Glycyphagoidea</taxon>
        <taxon>Echimyopodidae</taxon>
        <taxon>Blomia</taxon>
    </lineage>
</organism>
<dbReference type="AlphaFoldDB" id="A0A9Q0M5D5"/>
<dbReference type="EMBL" id="JAPWDV010000003">
    <property type="protein sequence ID" value="KAJ6217700.1"/>
    <property type="molecule type" value="Genomic_DNA"/>
</dbReference>
<evidence type="ECO:0000313" key="2">
    <source>
        <dbReference type="Proteomes" id="UP001142055"/>
    </source>
</evidence>
<accession>A0A9Q0M5D5</accession>